<reference evidence="1" key="1">
    <citation type="submission" date="2021-01" db="EMBL/GenBank/DDBJ databases">
        <authorList>
            <person name="Corre E."/>
            <person name="Pelletier E."/>
            <person name="Niang G."/>
            <person name="Scheremetjew M."/>
            <person name="Finn R."/>
            <person name="Kale V."/>
            <person name="Holt S."/>
            <person name="Cochrane G."/>
            <person name="Meng A."/>
            <person name="Brown T."/>
            <person name="Cohen L."/>
        </authorList>
    </citation>
    <scope>NUCLEOTIDE SEQUENCE</scope>
</reference>
<protein>
    <submittedName>
        <fullName evidence="1">Uncharacterized protein</fullName>
    </submittedName>
</protein>
<gene>
    <name evidence="1" type="ORF">NSCI0253_LOCUS8025</name>
</gene>
<organism evidence="1">
    <name type="scientific">Noctiluca scintillans</name>
    <name type="common">Sea sparkle</name>
    <name type="synonym">Red tide dinoflagellate</name>
    <dbReference type="NCBI Taxonomy" id="2966"/>
    <lineage>
        <taxon>Eukaryota</taxon>
        <taxon>Sar</taxon>
        <taxon>Alveolata</taxon>
        <taxon>Dinophyceae</taxon>
        <taxon>Noctilucales</taxon>
        <taxon>Noctilucaceae</taxon>
        <taxon>Noctiluca</taxon>
    </lineage>
</organism>
<evidence type="ECO:0000313" key="1">
    <source>
        <dbReference type="EMBL" id="CAD8833677.1"/>
    </source>
</evidence>
<name>A0A7S0ZV64_NOCSC</name>
<sequence>MLSAVEIVVKPMDVAADIEAFYAHLTSMLHECDVAELDDWFHFLLQWELLTLLGDQRVAAQSSALSVLLQPSSKDMLEILLSSGGCGPQAGGGASHRSTEPRVVAARWRAALLVLSRVLASDLLARGSSWRYRLAVAVALTFCHEDLPLTLMATGDPIDPCQRYHDFTAWAESGELHASFVDQSAWAMRYVVGTWCASEELEWARTHAEADKSDRRSLATAGHRMVR</sequence>
<dbReference type="AlphaFoldDB" id="A0A7S0ZV64"/>
<proteinExistence type="predicted"/>
<dbReference type="EMBL" id="HBFQ01011444">
    <property type="protein sequence ID" value="CAD8833677.1"/>
    <property type="molecule type" value="Transcribed_RNA"/>
</dbReference>
<accession>A0A7S0ZV64</accession>